<evidence type="ECO:0000256" key="1">
    <source>
        <dbReference type="PROSITE-ProRule" id="PRU00420"/>
    </source>
</evidence>
<dbReference type="Gene3D" id="2.40.33.40">
    <property type="entry name" value="Phosphotransferase system, glucitol/sorbitol-specific IIA component"/>
    <property type="match status" value="1"/>
</dbReference>
<organism evidence="2 3">
    <name type="scientific">Ligilactobacillus ruminis</name>
    <dbReference type="NCBI Taxonomy" id="1623"/>
    <lineage>
        <taxon>Bacteria</taxon>
        <taxon>Bacillati</taxon>
        <taxon>Bacillota</taxon>
        <taxon>Bacilli</taxon>
        <taxon>Lactobacillales</taxon>
        <taxon>Lactobacillaceae</taxon>
        <taxon>Ligilactobacillus</taxon>
    </lineage>
</organism>
<dbReference type="PANTHER" id="PTHR40398:SF1">
    <property type="entry name" value="PTS SYSTEM GLUCITOL_SORBITOL-SPECIFIC EIIA COMPONENT"/>
    <property type="match status" value="1"/>
</dbReference>
<dbReference type="PANTHER" id="PTHR40398">
    <property type="entry name" value="PTS SYSTEM GLUCITOL/SORBITOL-SPECIFIC EIIA COMPONENT"/>
    <property type="match status" value="1"/>
</dbReference>
<dbReference type="PROSITE" id="PS51097">
    <property type="entry name" value="PTS_EIIA_TYPE_5"/>
    <property type="match status" value="1"/>
</dbReference>
<sequence length="117" mass="13297">MLKSKITFIGQQAIDDKQPLFILFGEEATDRLREVSAIQRFETDMSGYALQAGSTVEFDDQTYQVDYVGELVKDNLTTIGHTVFSFTPVPDNPQANMVYVHPYQLPEIKKGTEIKYN</sequence>
<dbReference type="EMBL" id="FOCC01000002">
    <property type="protein sequence ID" value="SEM43033.1"/>
    <property type="molecule type" value="Genomic_DNA"/>
</dbReference>
<proteinExistence type="predicted"/>
<dbReference type="Proteomes" id="UP000182089">
    <property type="component" value="Unassembled WGS sequence"/>
</dbReference>
<gene>
    <name evidence="2" type="ORF">SAMN05216431_102202</name>
</gene>
<evidence type="ECO:0000313" key="3">
    <source>
        <dbReference type="Proteomes" id="UP000182089"/>
    </source>
</evidence>
<dbReference type="Pfam" id="PF03829">
    <property type="entry name" value="PTSIIA_gutA"/>
    <property type="match status" value="1"/>
</dbReference>
<dbReference type="SUPFAM" id="SSF141530">
    <property type="entry name" value="PTSIIA/GutA-like"/>
    <property type="match status" value="1"/>
</dbReference>
<name>A0ABY1A9Y1_9LACO</name>
<comment type="caution">
    <text evidence="1">Lacks conserved residue(s) required for the propagation of feature annotation.</text>
</comment>
<reference evidence="2 3" key="1">
    <citation type="submission" date="2016-10" db="EMBL/GenBank/DDBJ databases">
        <authorList>
            <person name="Varghese N."/>
            <person name="Submissions S."/>
        </authorList>
    </citation>
    <scope>NUCLEOTIDE SEQUENCE [LARGE SCALE GENOMIC DNA]</scope>
    <source>
        <strain evidence="2 3">WC1T17</strain>
    </source>
</reference>
<dbReference type="InterPro" id="IPR036665">
    <property type="entry name" value="PTS_IIA_glucitol/sorbitol_sf"/>
</dbReference>
<evidence type="ECO:0000313" key="2">
    <source>
        <dbReference type="EMBL" id="SEM43033.1"/>
    </source>
</evidence>
<dbReference type="InterPro" id="IPR004716">
    <property type="entry name" value="PTS_IIA_glucitol/sorbitol-sp"/>
</dbReference>
<protein>
    <submittedName>
        <fullName evidence="2">PTS system, glucitol/sorbitol-specific IIA component</fullName>
    </submittedName>
</protein>
<accession>A0ABY1A9Y1</accession>
<comment type="caution">
    <text evidence="2">The sequence shown here is derived from an EMBL/GenBank/DDBJ whole genome shotgun (WGS) entry which is preliminary data.</text>
</comment>